<protein>
    <recommendedName>
        <fullName evidence="3">GYF domain-containing protein</fullName>
    </recommendedName>
</protein>
<evidence type="ECO:0000313" key="4">
    <source>
        <dbReference type="EMBL" id="KRQ99770.1"/>
    </source>
</evidence>
<dbReference type="RefSeq" id="WP_057853742.1">
    <property type="nucleotide sequence ID" value="NZ_LLXX01000170.1"/>
</dbReference>
<dbReference type="STRING" id="1518501.CQ10_28145"/>
<dbReference type="AlphaFoldDB" id="A0A0R3KWU4"/>
<evidence type="ECO:0000259" key="3">
    <source>
        <dbReference type="Pfam" id="PF14237"/>
    </source>
</evidence>
<comment type="caution">
    <text evidence="4">The sequence shown here is derived from an EMBL/GenBank/DDBJ whole genome shotgun (WGS) entry which is preliminary data.</text>
</comment>
<evidence type="ECO:0000256" key="2">
    <source>
        <dbReference type="SAM" id="Phobius"/>
    </source>
</evidence>
<evidence type="ECO:0000256" key="1">
    <source>
        <dbReference type="SAM" id="MobiDB-lite"/>
    </source>
</evidence>
<dbReference type="Proteomes" id="UP000051913">
    <property type="component" value="Unassembled WGS sequence"/>
</dbReference>
<feature type="transmembrane region" description="Helical" evidence="2">
    <location>
        <begin position="209"/>
        <end position="232"/>
    </location>
</feature>
<keyword evidence="2" id="KW-1133">Transmembrane helix</keyword>
<keyword evidence="2" id="KW-0472">Membrane</keyword>
<name>A0A0R3KWU4_9BRAD</name>
<keyword evidence="2" id="KW-0812">Transmembrane</keyword>
<dbReference type="OrthoDB" id="198456at2"/>
<proteinExistence type="predicted"/>
<feature type="transmembrane region" description="Helical" evidence="2">
    <location>
        <begin position="252"/>
        <end position="273"/>
    </location>
</feature>
<dbReference type="InterPro" id="IPR025640">
    <property type="entry name" value="GYF_2"/>
</dbReference>
<sequence length="295" mass="32672">MSNRSWFYASNGQQQGPHPETQLRDLITRGMVGADTLVWTEGMSGWQRAGDIPGLVPGGSGPPSFAQPGGPPPVAAGGYGGGALSIDVGLWPLLGWALLFIIGMLLVIPAPWVATYFYRWIVSRIYVPGRPNLAFNGQPLDIWYVFIAIGILTYVGSADLYYLQYLSIPIQAVLSWMVIRWVAANLSSNGQPLPIAFNGSALGYVGWQVLLYLSFITIVGWAWVVTAWMRWICRNIDGTHREVIFTASGLEVLWRTLVFVIACIFIIPIPWMLRWYAQWYASQFALAERGTLANA</sequence>
<feature type="transmembrane region" description="Helical" evidence="2">
    <location>
        <begin position="142"/>
        <end position="162"/>
    </location>
</feature>
<dbReference type="EMBL" id="LLXX01000170">
    <property type="protein sequence ID" value="KRQ99770.1"/>
    <property type="molecule type" value="Genomic_DNA"/>
</dbReference>
<feature type="region of interest" description="Disordered" evidence="1">
    <location>
        <begin position="1"/>
        <end position="20"/>
    </location>
</feature>
<feature type="domain" description="GYF" evidence="3">
    <location>
        <begin position="6"/>
        <end position="55"/>
    </location>
</feature>
<dbReference type="Pfam" id="PF14237">
    <property type="entry name" value="GYF_2"/>
    <property type="match status" value="1"/>
</dbReference>
<keyword evidence="5" id="KW-1185">Reference proteome</keyword>
<evidence type="ECO:0000313" key="5">
    <source>
        <dbReference type="Proteomes" id="UP000051913"/>
    </source>
</evidence>
<gene>
    <name evidence="4" type="ORF">CP49_25330</name>
</gene>
<organism evidence="4 5">
    <name type="scientific">Bradyrhizobium valentinum</name>
    <dbReference type="NCBI Taxonomy" id="1518501"/>
    <lineage>
        <taxon>Bacteria</taxon>
        <taxon>Pseudomonadati</taxon>
        <taxon>Pseudomonadota</taxon>
        <taxon>Alphaproteobacteria</taxon>
        <taxon>Hyphomicrobiales</taxon>
        <taxon>Nitrobacteraceae</taxon>
        <taxon>Bradyrhizobium</taxon>
    </lineage>
</organism>
<feature type="transmembrane region" description="Helical" evidence="2">
    <location>
        <begin position="93"/>
        <end position="121"/>
    </location>
</feature>
<feature type="compositionally biased region" description="Polar residues" evidence="1">
    <location>
        <begin position="1"/>
        <end position="16"/>
    </location>
</feature>
<feature type="transmembrane region" description="Helical" evidence="2">
    <location>
        <begin position="168"/>
        <end position="188"/>
    </location>
</feature>
<accession>A0A0R3KWU4</accession>
<reference evidence="4 5" key="1">
    <citation type="submission" date="2014-03" db="EMBL/GenBank/DDBJ databases">
        <title>Bradyrhizobium valentinum sp. nov., isolated from effective nodules of Lupinus mariae-josephae, a lupine endemic of basic-lime soils in Eastern Spain.</title>
        <authorList>
            <person name="Duran D."/>
            <person name="Rey L."/>
            <person name="Navarro A."/>
            <person name="Busquets A."/>
            <person name="Imperial J."/>
            <person name="Ruiz-Argueso T."/>
        </authorList>
    </citation>
    <scope>NUCLEOTIDE SEQUENCE [LARGE SCALE GENOMIC DNA]</scope>
    <source>
        <strain evidence="4 5">LmjM3</strain>
    </source>
</reference>